<evidence type="ECO:0000256" key="1">
    <source>
        <dbReference type="SAM" id="MobiDB-lite"/>
    </source>
</evidence>
<accession>A0AAV9RP60</accession>
<gene>
    <name evidence="2" type="ORF">CRENBAI_001853</name>
</gene>
<feature type="compositionally biased region" description="Basic and acidic residues" evidence="1">
    <location>
        <begin position="113"/>
        <end position="124"/>
    </location>
</feature>
<feature type="compositionally biased region" description="Polar residues" evidence="1">
    <location>
        <begin position="97"/>
        <end position="107"/>
    </location>
</feature>
<comment type="caution">
    <text evidence="2">The sequence shown here is derived from an EMBL/GenBank/DDBJ whole genome shotgun (WGS) entry which is preliminary data.</text>
</comment>
<evidence type="ECO:0000313" key="2">
    <source>
        <dbReference type="EMBL" id="KAK5610659.1"/>
    </source>
</evidence>
<proteinExistence type="predicted"/>
<organism evidence="2 3">
    <name type="scientific">Crenichthys baileyi</name>
    <name type="common">White River springfish</name>
    <dbReference type="NCBI Taxonomy" id="28760"/>
    <lineage>
        <taxon>Eukaryota</taxon>
        <taxon>Metazoa</taxon>
        <taxon>Chordata</taxon>
        <taxon>Craniata</taxon>
        <taxon>Vertebrata</taxon>
        <taxon>Euteleostomi</taxon>
        <taxon>Actinopterygii</taxon>
        <taxon>Neopterygii</taxon>
        <taxon>Teleostei</taxon>
        <taxon>Neoteleostei</taxon>
        <taxon>Acanthomorphata</taxon>
        <taxon>Ovalentaria</taxon>
        <taxon>Atherinomorphae</taxon>
        <taxon>Cyprinodontiformes</taxon>
        <taxon>Goodeidae</taxon>
        <taxon>Crenichthys</taxon>
    </lineage>
</organism>
<keyword evidence="3" id="KW-1185">Reference proteome</keyword>
<reference evidence="2 3" key="1">
    <citation type="submission" date="2021-06" db="EMBL/GenBank/DDBJ databases">
        <authorList>
            <person name="Palmer J.M."/>
        </authorList>
    </citation>
    <scope>NUCLEOTIDE SEQUENCE [LARGE SCALE GENOMIC DNA]</scope>
    <source>
        <strain evidence="2 3">MEX-2019</strain>
        <tissue evidence="2">Muscle</tissue>
    </source>
</reference>
<dbReference type="EMBL" id="JAHHUM010001545">
    <property type="protein sequence ID" value="KAK5610659.1"/>
    <property type="molecule type" value="Genomic_DNA"/>
</dbReference>
<protein>
    <submittedName>
        <fullName evidence="2">Uncharacterized protein</fullName>
    </submittedName>
</protein>
<evidence type="ECO:0000313" key="3">
    <source>
        <dbReference type="Proteomes" id="UP001311232"/>
    </source>
</evidence>
<feature type="region of interest" description="Disordered" evidence="1">
    <location>
        <begin position="1"/>
        <end position="32"/>
    </location>
</feature>
<feature type="region of interest" description="Disordered" evidence="1">
    <location>
        <begin position="93"/>
        <end position="172"/>
    </location>
</feature>
<name>A0AAV9RP60_9TELE</name>
<dbReference type="AlphaFoldDB" id="A0AAV9RP60"/>
<dbReference type="Proteomes" id="UP001311232">
    <property type="component" value="Unassembled WGS sequence"/>
</dbReference>
<sequence>MRSGGRQRSIEDPLGALSGGLRGSADLKPRWGPADLEPQWTLGNLEPQWSIRGILSEALKRGAGNAGTLDEALEICGGAQMICSGCDVEGQEHENYGGSSLNPSRTGAGTLRHLSEGANRDEGSWVRSVDGSEGDGWPGEDASEGDGRPGEDASEGDGRPREDASEEAGAEVLRRQWRQKLELRHREDPQCRRELEL</sequence>
<feature type="compositionally biased region" description="Basic and acidic residues" evidence="1">
    <location>
        <begin position="145"/>
        <end position="163"/>
    </location>
</feature>